<evidence type="ECO:0000256" key="1">
    <source>
        <dbReference type="ARBA" id="ARBA00006484"/>
    </source>
</evidence>
<dbReference type="STRING" id="1328759.A0A5C2RKC7"/>
<dbReference type="PRINTS" id="PR00080">
    <property type="entry name" value="SDRFAMILY"/>
</dbReference>
<dbReference type="Proteomes" id="UP000313359">
    <property type="component" value="Unassembled WGS sequence"/>
</dbReference>
<dbReference type="PANTHER" id="PTHR43976:SF16">
    <property type="entry name" value="SHORT-CHAIN DEHYDROGENASE_REDUCTASE FAMILY PROTEIN"/>
    <property type="match status" value="1"/>
</dbReference>
<accession>A0A5C2RKC7</accession>
<name>A0A5C2RKC7_9APHY</name>
<keyword evidence="2" id="KW-0560">Oxidoreductase</keyword>
<protein>
    <submittedName>
        <fullName evidence="4">NAD(P)-binding protein</fullName>
    </submittedName>
</protein>
<dbReference type="InterPro" id="IPR051911">
    <property type="entry name" value="SDR_oxidoreductase"/>
</dbReference>
<feature type="non-terminal residue" evidence="4">
    <location>
        <position position="1"/>
    </location>
</feature>
<dbReference type="InterPro" id="IPR002347">
    <property type="entry name" value="SDR_fam"/>
</dbReference>
<dbReference type="OrthoDB" id="1274115at2759"/>
<dbReference type="PRINTS" id="PR00081">
    <property type="entry name" value="GDHRDH"/>
</dbReference>
<reference evidence="4" key="1">
    <citation type="journal article" date="2018" name="Genome Biol. Evol.">
        <title>Genomics and development of Lentinus tigrinus, a white-rot wood-decaying mushroom with dimorphic fruiting bodies.</title>
        <authorList>
            <person name="Wu B."/>
            <person name="Xu Z."/>
            <person name="Knudson A."/>
            <person name="Carlson A."/>
            <person name="Chen N."/>
            <person name="Kovaka S."/>
            <person name="LaButti K."/>
            <person name="Lipzen A."/>
            <person name="Pennachio C."/>
            <person name="Riley R."/>
            <person name="Schakwitz W."/>
            <person name="Umezawa K."/>
            <person name="Ohm R.A."/>
            <person name="Grigoriev I.V."/>
            <person name="Nagy L.G."/>
            <person name="Gibbons J."/>
            <person name="Hibbett D."/>
        </authorList>
    </citation>
    <scope>NUCLEOTIDE SEQUENCE [LARGE SCALE GENOMIC DNA]</scope>
    <source>
        <strain evidence="4">ALCF2SS1-6</strain>
    </source>
</reference>
<evidence type="ECO:0000313" key="4">
    <source>
        <dbReference type="EMBL" id="RPD52042.1"/>
    </source>
</evidence>
<dbReference type="Pfam" id="PF00106">
    <property type="entry name" value="adh_short"/>
    <property type="match status" value="1"/>
</dbReference>
<evidence type="ECO:0000256" key="2">
    <source>
        <dbReference type="ARBA" id="ARBA00023002"/>
    </source>
</evidence>
<dbReference type="InterPro" id="IPR036291">
    <property type="entry name" value="NAD(P)-bd_dom_sf"/>
</dbReference>
<dbReference type="AlphaFoldDB" id="A0A5C2RKC7"/>
<dbReference type="GO" id="GO:0016491">
    <property type="term" value="F:oxidoreductase activity"/>
    <property type="evidence" value="ECO:0007669"/>
    <property type="project" value="UniProtKB-KW"/>
</dbReference>
<evidence type="ECO:0000313" key="5">
    <source>
        <dbReference type="Proteomes" id="UP000313359"/>
    </source>
</evidence>
<dbReference type="EMBL" id="ML122491">
    <property type="protein sequence ID" value="RPD52042.1"/>
    <property type="molecule type" value="Genomic_DNA"/>
</dbReference>
<dbReference type="Gene3D" id="3.40.50.720">
    <property type="entry name" value="NAD(P)-binding Rossmann-like Domain"/>
    <property type="match status" value="1"/>
</dbReference>
<gene>
    <name evidence="4" type="ORF">L227DRAFT_483195</name>
</gene>
<proteinExistence type="inferred from homology"/>
<keyword evidence="5" id="KW-1185">Reference proteome</keyword>
<evidence type="ECO:0000256" key="3">
    <source>
        <dbReference type="RuleBase" id="RU000363"/>
    </source>
</evidence>
<dbReference type="SUPFAM" id="SSF51735">
    <property type="entry name" value="NAD(P)-binding Rossmann-fold domains"/>
    <property type="match status" value="1"/>
</dbReference>
<organism evidence="4 5">
    <name type="scientific">Lentinus tigrinus ALCF2SS1-6</name>
    <dbReference type="NCBI Taxonomy" id="1328759"/>
    <lineage>
        <taxon>Eukaryota</taxon>
        <taxon>Fungi</taxon>
        <taxon>Dikarya</taxon>
        <taxon>Basidiomycota</taxon>
        <taxon>Agaricomycotina</taxon>
        <taxon>Agaricomycetes</taxon>
        <taxon>Polyporales</taxon>
        <taxon>Polyporaceae</taxon>
        <taxon>Lentinus</taxon>
    </lineage>
</organism>
<comment type="similarity">
    <text evidence="1 3">Belongs to the short-chain dehydrogenases/reductases (SDR) family.</text>
</comment>
<dbReference type="PANTHER" id="PTHR43976">
    <property type="entry name" value="SHORT CHAIN DEHYDROGENASE"/>
    <property type="match status" value="1"/>
</dbReference>
<sequence>VTGTSTGFGRQLAELVLQKGEKVVATARRPSVLDDLVSKYPSNRLLVLKVDVNVPQDIIDAFAATKDKFGRLDVVLNNAAYVVMGELEAVPEEEARKLFDTNFWGAICVSREAVKFFREVNAPGVGGRLLQNSSIAGIIGREGMTYYVASKHALEGASKCLAAELDPAWNIKVTIIEPGSFHT</sequence>
<feature type="non-terminal residue" evidence="4">
    <location>
        <position position="183"/>
    </location>
</feature>